<dbReference type="STRING" id="1123397.SAMN05660831_00635"/>
<keyword evidence="7 10" id="KW-0067">ATP-binding</keyword>
<evidence type="ECO:0000256" key="5">
    <source>
        <dbReference type="ARBA" id="ARBA00022806"/>
    </source>
</evidence>
<dbReference type="GO" id="GO:0000724">
    <property type="term" value="P:double-strand break repair via homologous recombination"/>
    <property type="evidence" value="ECO:0007669"/>
    <property type="project" value="UniProtKB-UniRule"/>
</dbReference>
<evidence type="ECO:0000313" key="13">
    <source>
        <dbReference type="EMBL" id="SFD05534.1"/>
    </source>
</evidence>
<evidence type="ECO:0000259" key="12">
    <source>
        <dbReference type="Pfam" id="PF17946"/>
    </source>
</evidence>
<keyword evidence="14" id="KW-1185">Reference proteome</keyword>
<proteinExistence type="inferred from homology"/>
<comment type="function">
    <text evidence="10">A helicase/nuclease that prepares dsDNA breaks (DSB) for recombinational DNA repair. Binds to DSBs and unwinds DNA via a highly rapid and processive ATP-dependent bidirectional helicase activity. Unwinds dsDNA until it encounters a Chi (crossover hotspot instigator) sequence from the 3' direction. Cuts ssDNA a few nucleotides 3' to the Chi site. The properties and activities of the enzyme are changed at Chi. The Chi-altered holoenzyme produces a long 3'-ssDNA overhang and facilitates RecA-binding to the ssDNA for homologous DNA recombination and repair. Holoenzyme degrades any linearized DNA that is unable to undergo homologous recombination. In the holoenzyme this subunit recognizes the wild-type Chi sequence, and when added to isolated RecB increases its ATP-dependent helicase processivity.</text>
</comment>
<evidence type="ECO:0000256" key="3">
    <source>
        <dbReference type="ARBA" id="ARBA00022763"/>
    </source>
</evidence>
<dbReference type="InterPro" id="IPR011335">
    <property type="entry name" value="Restrct_endonuc-II-like"/>
</dbReference>
<comment type="subunit">
    <text evidence="10">Heterotrimer of RecB, RecC and RecD. All subunits contribute to DNA-binding.</text>
</comment>
<evidence type="ECO:0000256" key="10">
    <source>
        <dbReference type="HAMAP-Rule" id="MF_01486"/>
    </source>
</evidence>
<feature type="domain" description="RecC C-terminal" evidence="12">
    <location>
        <begin position="838"/>
        <end position="1093"/>
    </location>
</feature>
<dbReference type="SUPFAM" id="SSF52980">
    <property type="entry name" value="Restriction endonuclease-like"/>
    <property type="match status" value="1"/>
</dbReference>
<dbReference type="GO" id="GO:0005524">
    <property type="term" value="F:ATP binding"/>
    <property type="evidence" value="ECO:0007669"/>
    <property type="project" value="UniProtKB-UniRule"/>
</dbReference>
<accession>A0A1I1P6H2</accession>
<dbReference type="PANTHER" id="PTHR30591:SF1">
    <property type="entry name" value="RECBCD ENZYME SUBUNIT RECC"/>
    <property type="match status" value="1"/>
</dbReference>
<dbReference type="EMBL" id="FOMJ01000001">
    <property type="protein sequence ID" value="SFD05534.1"/>
    <property type="molecule type" value="Genomic_DNA"/>
</dbReference>
<dbReference type="GO" id="GO:0008854">
    <property type="term" value="F:exodeoxyribonuclease V activity"/>
    <property type="evidence" value="ECO:0007669"/>
    <property type="project" value="InterPro"/>
</dbReference>
<dbReference type="InterPro" id="IPR027417">
    <property type="entry name" value="P-loop_NTPase"/>
</dbReference>
<gene>
    <name evidence="10" type="primary">recC</name>
    <name evidence="13" type="ORF">SAMN05660831_00635</name>
</gene>
<dbReference type="Gene3D" id="3.40.50.10930">
    <property type="match status" value="1"/>
</dbReference>
<dbReference type="SUPFAM" id="SSF52540">
    <property type="entry name" value="P-loop containing nucleoside triphosphate hydrolases"/>
    <property type="match status" value="2"/>
</dbReference>
<dbReference type="GO" id="GO:0009338">
    <property type="term" value="C:exodeoxyribonuclease V complex"/>
    <property type="evidence" value="ECO:0007669"/>
    <property type="project" value="InterPro"/>
</dbReference>
<dbReference type="NCBIfam" id="TIGR01450">
    <property type="entry name" value="recC"/>
    <property type="match status" value="1"/>
</dbReference>
<dbReference type="RefSeq" id="WP_093427272.1">
    <property type="nucleotide sequence ID" value="NZ_FOMJ01000001.1"/>
</dbReference>
<dbReference type="HAMAP" id="MF_01486">
    <property type="entry name" value="RecC"/>
    <property type="match status" value="1"/>
</dbReference>
<evidence type="ECO:0000256" key="9">
    <source>
        <dbReference type="ARBA" id="ARBA00023204"/>
    </source>
</evidence>
<evidence type="ECO:0000256" key="8">
    <source>
        <dbReference type="ARBA" id="ARBA00023125"/>
    </source>
</evidence>
<evidence type="ECO:0000313" key="14">
    <source>
        <dbReference type="Proteomes" id="UP000198611"/>
    </source>
</evidence>
<dbReference type="InterPro" id="IPR006697">
    <property type="entry name" value="RecC"/>
</dbReference>
<evidence type="ECO:0000256" key="6">
    <source>
        <dbReference type="ARBA" id="ARBA00022839"/>
    </source>
</evidence>
<name>A0A1I1P6H2_9GAMM</name>
<comment type="miscellaneous">
    <text evidence="10">In the RecBCD complex, RecB has a slow 3'-5' helicase, an exonuclease activity and loads RecA onto ssDNA, RecD has a fast 5'-3' helicase activity, while RecC stimulates the ATPase and processivity of the RecB helicase and contributes to recognition of the Chi site.</text>
</comment>
<dbReference type="Pfam" id="PF04257">
    <property type="entry name" value="Exonuc_V_gamma"/>
    <property type="match status" value="1"/>
</dbReference>
<keyword evidence="8 10" id="KW-0238">DNA-binding</keyword>
<dbReference type="Gene3D" id="1.10.10.160">
    <property type="match status" value="1"/>
</dbReference>
<dbReference type="Proteomes" id="UP000198611">
    <property type="component" value="Unassembled WGS sequence"/>
</dbReference>
<feature type="region of interest" description="Disordered" evidence="11">
    <location>
        <begin position="1092"/>
        <end position="1125"/>
    </location>
</feature>
<dbReference type="Gene3D" id="1.10.10.990">
    <property type="match status" value="1"/>
</dbReference>
<evidence type="ECO:0000256" key="2">
    <source>
        <dbReference type="ARBA" id="ARBA00022741"/>
    </source>
</evidence>
<dbReference type="GO" id="GO:0003678">
    <property type="term" value="F:DNA helicase activity"/>
    <property type="evidence" value="ECO:0007669"/>
    <property type="project" value="UniProtKB-UniRule"/>
</dbReference>
<dbReference type="InterPro" id="IPR013986">
    <property type="entry name" value="DExx_box_DNA_helicase_dom_sf"/>
</dbReference>
<evidence type="ECO:0000256" key="11">
    <source>
        <dbReference type="SAM" id="MobiDB-lite"/>
    </source>
</evidence>
<evidence type="ECO:0000256" key="4">
    <source>
        <dbReference type="ARBA" id="ARBA00022801"/>
    </source>
</evidence>
<keyword evidence="5 10" id="KW-0347">Helicase</keyword>
<dbReference type="AlphaFoldDB" id="A0A1I1P6H2"/>
<dbReference type="Pfam" id="PF17946">
    <property type="entry name" value="RecC_C"/>
    <property type="match status" value="1"/>
</dbReference>
<dbReference type="Gene3D" id="3.40.50.300">
    <property type="entry name" value="P-loop containing nucleotide triphosphate hydrolases"/>
    <property type="match status" value="2"/>
</dbReference>
<evidence type="ECO:0000256" key="7">
    <source>
        <dbReference type="ARBA" id="ARBA00022840"/>
    </source>
</evidence>
<comment type="similarity">
    <text evidence="10">Belongs to the RecC family.</text>
</comment>
<dbReference type="InterPro" id="IPR041500">
    <property type="entry name" value="RecC_C"/>
</dbReference>
<dbReference type="PIRSF" id="PIRSF000980">
    <property type="entry name" value="RecC"/>
    <property type="match status" value="1"/>
</dbReference>
<keyword evidence="4 10" id="KW-0378">Hydrolase</keyword>
<keyword evidence="1 10" id="KW-0540">Nuclease</keyword>
<keyword evidence="9 10" id="KW-0234">DNA repair</keyword>
<dbReference type="OrthoDB" id="9762834at2"/>
<organism evidence="13 14">
    <name type="scientific">Thiohalospira halophila DSM 15071</name>
    <dbReference type="NCBI Taxonomy" id="1123397"/>
    <lineage>
        <taxon>Bacteria</taxon>
        <taxon>Pseudomonadati</taxon>
        <taxon>Pseudomonadota</taxon>
        <taxon>Gammaproteobacteria</taxon>
        <taxon>Thiohalospirales</taxon>
        <taxon>Thiohalospiraceae</taxon>
        <taxon>Thiohalospira</taxon>
    </lineage>
</organism>
<evidence type="ECO:0000256" key="1">
    <source>
        <dbReference type="ARBA" id="ARBA00022722"/>
    </source>
</evidence>
<sequence>MEQPPHLRPGFMVVHGNRMESLRDLAVEWMRRYPLGPLENETILVQSNGIAQWLRLALAREPDAPEPGLGIAAALDIQLPSRFLWSAYRAVLGPESVPADSPFAKEALTWRLMRLLPDLASRPIFAPLAGFLADDPDGRKRHELAGRLADLLDQYQVYRADWLDAWAAGHDSLPDAHGRDRTLPPDQAWQPELWRALLADIPAATAHTSRAAIHTRFREAATGLEARPAGLPRRVVVFGISSLPQQALEALEGVARVSQVLLCVHNPCEHYWADIVADRDLLRAAASRHPRRPGMPVELDEADLHAHAHPLLAAWGKQGRDYVRLLDEHDDPTNYRDLVEALPRQRIDLFESPGGDCLLHQLQDDIRDLRPVAESRVAWPPVPETDDSLRFHVCHGPQREVEALHDQLLARFDAQPDLRPRDIIVMVPDIETYAPHIRAVFGRLSTEDPRHIPFTISDQGQRGRAPVLVALEQLLELPRARSGVGELLDLLDVAAVRQRLGLEAGDLARLHRWAEGAGVRWGLDSEQRAGLGLPEEDRNTWAFGLRRMLLGYAVGDHGPWNGIEPFAEVGGLEAAAAGPLAELVERLRQWRTHLSQPRSPADWGETLRALLAEFLAPVDEDDRLTLVQLEEALASWEGRCQEAGLADELPLAVVREHWLAAVDEGGLAQRFLAGAVNFATLMPMRAIPFRVVCLLGMDDGAYPRTPVPADFDLMNGDYRPGDRSRREDDRYLFLEALLSARDHLHISWVGRSIRDDSEQPPSVLVGQLRDHLVATHEHAEADDLLRALTVVHPLQPFSRTLFPADGTHPRFTYAHEWAPTEAAPAPSEEAPLPAPAETTIPVGELVAFWKNPVRALFHGRLRTRLEEPAAADEDVEPFGLDGLTAWQLRRQLVAAGLETAADEAARAGALDEGLERLARTGELPGGYPGALAADAVRTDAEGLLAVIGDFTAECGPPAEVPLEISCTVGKVTVSGWLPDLRHQEAAGSPVRLAWDVSRLGQNSPPYRRLDRLAEAWITHLLACAGGTPLTTLFFCPEDKPRRGQTPIAALRLPPLAVSEAGTHLTALLGAWEAGQQQPLPVTARTALAALEAEESEKTDPGKAARQAYEGDGYQRPGERDGDPHLRRTFAAADDLLGEAFDHWRDALYRPLVRTVRPISEEEGPA</sequence>
<dbReference type="GO" id="GO:0003677">
    <property type="term" value="F:DNA binding"/>
    <property type="evidence" value="ECO:0007669"/>
    <property type="project" value="UniProtKB-UniRule"/>
</dbReference>
<feature type="compositionally biased region" description="Basic and acidic residues" evidence="11">
    <location>
        <begin position="1116"/>
        <end position="1125"/>
    </location>
</feature>
<dbReference type="PANTHER" id="PTHR30591">
    <property type="entry name" value="RECBCD ENZYME SUBUNIT RECC"/>
    <property type="match status" value="1"/>
</dbReference>
<keyword evidence="6 10" id="KW-0269">Exonuclease</keyword>
<protein>
    <recommendedName>
        <fullName evidence="10">RecBCD enzyme subunit RecC</fullName>
    </recommendedName>
    <alternativeName>
        <fullName evidence="10">Exonuclease V subunit RecC</fullName>
        <shortName evidence="10">ExoV subunit RecC</shortName>
    </alternativeName>
    <alternativeName>
        <fullName evidence="10">Helicase/nuclease RecBCD subunit RecC</fullName>
    </alternativeName>
</protein>
<keyword evidence="2 10" id="KW-0547">Nucleotide-binding</keyword>
<reference evidence="13 14" key="1">
    <citation type="submission" date="2016-10" db="EMBL/GenBank/DDBJ databases">
        <authorList>
            <person name="de Groot N.N."/>
        </authorList>
    </citation>
    <scope>NUCLEOTIDE SEQUENCE [LARGE SCALE GENOMIC DNA]</scope>
    <source>
        <strain evidence="13 14">HL3</strain>
    </source>
</reference>
<keyword evidence="3 10" id="KW-0227">DNA damage</keyword>